<evidence type="ECO:0000313" key="1">
    <source>
        <dbReference type="EMBL" id="GLT24457.1"/>
    </source>
</evidence>
<reference evidence="2" key="1">
    <citation type="journal article" date="2019" name="Int. J. Syst. Evol. Microbiol.">
        <title>The Global Catalogue of Microorganisms (GCM) 10K type strain sequencing project: providing services to taxonomists for standard genome sequencing and annotation.</title>
        <authorList>
            <consortium name="The Broad Institute Genomics Platform"/>
            <consortium name="The Broad Institute Genome Sequencing Center for Infectious Disease"/>
            <person name="Wu L."/>
            <person name="Ma J."/>
        </authorList>
    </citation>
    <scope>NUCLEOTIDE SEQUENCE [LARGE SCALE GENOMIC DNA]</scope>
    <source>
        <strain evidence="2">NBRC 102407</strain>
    </source>
</reference>
<evidence type="ECO:0000313" key="2">
    <source>
        <dbReference type="Proteomes" id="UP001157167"/>
    </source>
</evidence>
<dbReference type="EMBL" id="BSPX01000094">
    <property type="protein sequence ID" value="GLT24457.1"/>
    <property type="molecule type" value="Genomic_DNA"/>
</dbReference>
<proteinExistence type="predicted"/>
<name>A0ABQ6FFQ9_9RHOO</name>
<sequence length="65" mass="6542">MDAAEAAAARAEAARRLAKWIAALRPRGTAGTDSAALLAANLAGAAVRGDEDDIEPQAFNANPAP</sequence>
<dbReference type="Proteomes" id="UP001157167">
    <property type="component" value="Unassembled WGS sequence"/>
</dbReference>
<comment type="caution">
    <text evidence="1">The sequence shown here is derived from an EMBL/GenBank/DDBJ whole genome shotgun (WGS) entry which is preliminary data.</text>
</comment>
<gene>
    <name evidence="1" type="ORF">GCM10007933_39380</name>
</gene>
<accession>A0ABQ6FFQ9</accession>
<keyword evidence="2" id="KW-1185">Reference proteome</keyword>
<organism evidence="1 2">
    <name type="scientific">Zoogloea oryzae</name>
    <dbReference type="NCBI Taxonomy" id="310767"/>
    <lineage>
        <taxon>Bacteria</taxon>
        <taxon>Pseudomonadati</taxon>
        <taxon>Pseudomonadota</taxon>
        <taxon>Betaproteobacteria</taxon>
        <taxon>Rhodocyclales</taxon>
        <taxon>Zoogloeaceae</taxon>
        <taxon>Zoogloea</taxon>
    </lineage>
</organism>
<protein>
    <submittedName>
        <fullName evidence="1">Uncharacterized protein</fullName>
    </submittedName>
</protein>